<dbReference type="CDD" id="cd08977">
    <property type="entry name" value="SusD"/>
    <property type="match status" value="1"/>
</dbReference>
<keyword evidence="9" id="KW-1185">Reference proteome</keyword>
<evidence type="ECO:0000256" key="3">
    <source>
        <dbReference type="ARBA" id="ARBA00022729"/>
    </source>
</evidence>
<comment type="subcellular location">
    <subcellularLocation>
        <location evidence="1">Cell outer membrane</location>
    </subcellularLocation>
</comment>
<protein>
    <submittedName>
        <fullName evidence="8">RagB/SusD family nutrient uptake outer membrane protein</fullName>
    </submittedName>
</protein>
<evidence type="ECO:0000256" key="5">
    <source>
        <dbReference type="ARBA" id="ARBA00023237"/>
    </source>
</evidence>
<evidence type="ECO:0000256" key="1">
    <source>
        <dbReference type="ARBA" id="ARBA00004442"/>
    </source>
</evidence>
<evidence type="ECO:0000313" key="8">
    <source>
        <dbReference type="EMBL" id="UNZ00128.1"/>
    </source>
</evidence>
<dbReference type="Proteomes" id="UP000829476">
    <property type="component" value="Chromosome"/>
</dbReference>
<feature type="domain" description="SusD-like N-terminal" evidence="7">
    <location>
        <begin position="107"/>
        <end position="235"/>
    </location>
</feature>
<keyword evidence="3" id="KW-0732">Signal</keyword>
<evidence type="ECO:0000259" key="6">
    <source>
        <dbReference type="Pfam" id="PF07980"/>
    </source>
</evidence>
<evidence type="ECO:0000256" key="2">
    <source>
        <dbReference type="ARBA" id="ARBA00006275"/>
    </source>
</evidence>
<evidence type="ECO:0000259" key="7">
    <source>
        <dbReference type="Pfam" id="PF14322"/>
    </source>
</evidence>
<dbReference type="Gene3D" id="1.25.40.10">
    <property type="entry name" value="Tetratricopeptide repeat domain"/>
    <property type="match status" value="1"/>
</dbReference>
<gene>
    <name evidence="8" type="ORF">MQE36_07230</name>
</gene>
<dbReference type="InterPro" id="IPR033985">
    <property type="entry name" value="SusD-like_N"/>
</dbReference>
<keyword evidence="4" id="KW-0472">Membrane</keyword>
<name>A0ABY3YRB9_9FLAO</name>
<proteinExistence type="inferred from homology"/>
<dbReference type="Gene3D" id="1.25.40.390">
    <property type="match status" value="1"/>
</dbReference>
<evidence type="ECO:0000313" key="9">
    <source>
        <dbReference type="Proteomes" id="UP000829476"/>
    </source>
</evidence>
<accession>A0ABY3YRB9</accession>
<dbReference type="Pfam" id="PF14322">
    <property type="entry name" value="SusD-like_3"/>
    <property type="match status" value="1"/>
</dbReference>
<dbReference type="Pfam" id="PF07980">
    <property type="entry name" value="SusD_RagB"/>
    <property type="match status" value="1"/>
</dbReference>
<dbReference type="SUPFAM" id="SSF48452">
    <property type="entry name" value="TPR-like"/>
    <property type="match status" value="1"/>
</dbReference>
<comment type="similarity">
    <text evidence="2">Belongs to the SusD family.</text>
</comment>
<dbReference type="Gene3D" id="1.10.3780.10">
    <property type="entry name" value="SusD-like"/>
    <property type="match status" value="1"/>
</dbReference>
<keyword evidence="5" id="KW-0998">Cell outer membrane</keyword>
<organism evidence="8 9">
    <name type="scientific">Zhouia spongiae</name>
    <dbReference type="NCBI Taxonomy" id="2202721"/>
    <lineage>
        <taxon>Bacteria</taxon>
        <taxon>Pseudomonadati</taxon>
        <taxon>Bacteroidota</taxon>
        <taxon>Flavobacteriia</taxon>
        <taxon>Flavobacteriales</taxon>
        <taxon>Flavobacteriaceae</taxon>
        <taxon>Zhouia</taxon>
    </lineage>
</organism>
<feature type="domain" description="RagB/SusD" evidence="6">
    <location>
        <begin position="358"/>
        <end position="519"/>
    </location>
</feature>
<dbReference type="RefSeq" id="WP_242938495.1">
    <property type="nucleotide sequence ID" value="NZ_CP094326.1"/>
</dbReference>
<dbReference type="PROSITE" id="PS51257">
    <property type="entry name" value="PROKAR_LIPOPROTEIN"/>
    <property type="match status" value="1"/>
</dbReference>
<evidence type="ECO:0000256" key="4">
    <source>
        <dbReference type="ARBA" id="ARBA00023136"/>
    </source>
</evidence>
<dbReference type="EMBL" id="CP094326">
    <property type="protein sequence ID" value="UNZ00128.1"/>
    <property type="molecule type" value="Genomic_DNA"/>
</dbReference>
<dbReference type="InterPro" id="IPR011990">
    <property type="entry name" value="TPR-like_helical_dom_sf"/>
</dbReference>
<sequence length="522" mass="58682">MFKKILLLITLISVTFSCTKDLDTEPRVEQSLENLLESDPDAAKGILARLYGGLVLHGTGVPGSDDQQADIAGDDPGETVFFRSMWNMQELTTDIVKNRWGDSGLDPLTTASNWEATNKFFGYMYNRSYFNIAQINNFILDIQKADIENSELMVAEARFLRALTYYYLMDLFGGVVLVTEADGVTGVLKAKESRTAIFDYVESELLDIEDIIPATNEYGRANKAAVQILLAKIYLNATVYSGGTYQLYDQALAYSEKVIDQSPFSLDQNYQAIFQGDNFKSAEIIFPLIGDRSSVQSYGNATYLINGSNGDTTMPINDFGNSEGWFGHRCTKALYGLFDDLASTEDSRALFWTEGHNYEMNDYKTWEDGYPTFKFQNRYSDGSGGVTVFSDTDIPLFRLADAYLMYAEAHLRGGGGSAEKALTLINALRERAYGNMNGNINADNLDLDFIIDERARELYYEGHRRQDLIRFNKFTGNAYTWPWKGGIKDGTTIPDHYNLFPFPLEALQANPLLEQNDLYPSN</sequence>
<dbReference type="InterPro" id="IPR012944">
    <property type="entry name" value="SusD_RagB_dom"/>
</dbReference>
<reference evidence="8 9" key="1">
    <citation type="journal article" date="2018" name="Int. J. Syst. Evol. Microbiol.">
        <title>Zhouia spongiae sp. nov., isolated from a marine sponge.</title>
        <authorList>
            <person name="Zhuang L."/>
            <person name="Lin B."/>
            <person name="Qin F."/>
            <person name="Luo L."/>
        </authorList>
    </citation>
    <scope>NUCLEOTIDE SEQUENCE [LARGE SCALE GENOMIC DNA]</scope>
    <source>
        <strain evidence="8 9">HN-Y44</strain>
    </source>
</reference>